<accession>A0AAV5C9X9</accession>
<keyword evidence="2" id="KW-1185">Reference proteome</keyword>
<gene>
    <name evidence="1" type="primary">ga11623</name>
    <name evidence="1" type="ORF">PR202_ga11623</name>
</gene>
<comment type="caution">
    <text evidence="1">The sequence shown here is derived from an EMBL/GenBank/DDBJ whole genome shotgun (WGS) entry which is preliminary data.</text>
</comment>
<evidence type="ECO:0000313" key="1">
    <source>
        <dbReference type="EMBL" id="GJM94936.1"/>
    </source>
</evidence>
<dbReference type="EMBL" id="BQKI01000005">
    <property type="protein sequence ID" value="GJM94936.1"/>
    <property type="molecule type" value="Genomic_DNA"/>
</dbReference>
<reference evidence="1" key="2">
    <citation type="submission" date="2021-12" db="EMBL/GenBank/DDBJ databases">
        <title>Resequencing data analysis of finger millet.</title>
        <authorList>
            <person name="Hatakeyama M."/>
            <person name="Aluri S."/>
            <person name="Balachadran M.T."/>
            <person name="Sivarajan S.R."/>
            <person name="Poveda L."/>
            <person name="Shimizu-Inatsugi R."/>
            <person name="Schlapbach R."/>
            <person name="Sreeman S.M."/>
            <person name="Shimizu K.K."/>
        </authorList>
    </citation>
    <scope>NUCLEOTIDE SEQUENCE</scope>
</reference>
<organism evidence="1 2">
    <name type="scientific">Eleusine coracana subsp. coracana</name>
    <dbReference type="NCBI Taxonomy" id="191504"/>
    <lineage>
        <taxon>Eukaryota</taxon>
        <taxon>Viridiplantae</taxon>
        <taxon>Streptophyta</taxon>
        <taxon>Embryophyta</taxon>
        <taxon>Tracheophyta</taxon>
        <taxon>Spermatophyta</taxon>
        <taxon>Magnoliopsida</taxon>
        <taxon>Liliopsida</taxon>
        <taxon>Poales</taxon>
        <taxon>Poaceae</taxon>
        <taxon>PACMAD clade</taxon>
        <taxon>Chloridoideae</taxon>
        <taxon>Cynodonteae</taxon>
        <taxon>Eleusininae</taxon>
        <taxon>Eleusine</taxon>
    </lineage>
</organism>
<proteinExistence type="predicted"/>
<protein>
    <submittedName>
        <fullName evidence="1">Uncharacterized protein</fullName>
    </submittedName>
</protein>
<sequence length="83" mass="9381">MGAVELHKTTINKIDKSRRSVFLKGKTETKGSNCQVAWDLACTDKENGGLGVQDIHSQNLCLLMKLLHKVVTRTNTPWVHWIH</sequence>
<dbReference type="AlphaFoldDB" id="A0AAV5C9X9"/>
<dbReference type="Proteomes" id="UP001054889">
    <property type="component" value="Unassembled WGS sequence"/>
</dbReference>
<name>A0AAV5C9X9_ELECO</name>
<evidence type="ECO:0000313" key="2">
    <source>
        <dbReference type="Proteomes" id="UP001054889"/>
    </source>
</evidence>
<reference evidence="1" key="1">
    <citation type="journal article" date="2018" name="DNA Res.">
        <title>Multiple hybrid de novo genome assembly of finger millet, an orphan allotetraploid crop.</title>
        <authorList>
            <person name="Hatakeyama M."/>
            <person name="Aluri S."/>
            <person name="Balachadran M.T."/>
            <person name="Sivarajan S.R."/>
            <person name="Patrignani A."/>
            <person name="Gruter S."/>
            <person name="Poveda L."/>
            <person name="Shimizu-Inatsugi R."/>
            <person name="Baeten J."/>
            <person name="Francoijs K.J."/>
            <person name="Nataraja K.N."/>
            <person name="Reddy Y.A.N."/>
            <person name="Phadnis S."/>
            <person name="Ravikumar R.L."/>
            <person name="Schlapbach R."/>
            <person name="Sreeman S.M."/>
            <person name="Shimizu K.K."/>
        </authorList>
    </citation>
    <scope>NUCLEOTIDE SEQUENCE</scope>
</reference>